<gene>
    <name evidence="1" type="ORF">QRT04_07235</name>
</gene>
<reference evidence="1 2" key="1">
    <citation type="submission" date="2023-06" db="EMBL/GenBank/DDBJ databases">
        <title>Cellulomonas sp. MW4 Whole genome sequence.</title>
        <authorList>
            <person name="Park S."/>
        </authorList>
    </citation>
    <scope>NUCLEOTIDE SEQUENCE [LARGE SCALE GENOMIC DNA]</scope>
    <source>
        <strain evidence="1 2">MW4</strain>
    </source>
</reference>
<evidence type="ECO:0008006" key="3">
    <source>
        <dbReference type="Google" id="ProtNLM"/>
    </source>
</evidence>
<dbReference type="RefSeq" id="WP_289454537.1">
    <property type="nucleotide sequence ID" value="NZ_JAUCGQ010000001.1"/>
</dbReference>
<name>A0ABT7SFA9_9CELL</name>
<evidence type="ECO:0000313" key="2">
    <source>
        <dbReference type="Proteomes" id="UP001529338"/>
    </source>
</evidence>
<dbReference type="EMBL" id="JAUCGQ010000001">
    <property type="protein sequence ID" value="MDM7854719.1"/>
    <property type="molecule type" value="Genomic_DNA"/>
</dbReference>
<keyword evidence="2" id="KW-1185">Reference proteome</keyword>
<accession>A0ABT7SFA9</accession>
<organism evidence="1 2">
    <name type="scientific">Cellulomonas alba</name>
    <dbReference type="NCBI Taxonomy" id="3053467"/>
    <lineage>
        <taxon>Bacteria</taxon>
        <taxon>Bacillati</taxon>
        <taxon>Actinomycetota</taxon>
        <taxon>Actinomycetes</taxon>
        <taxon>Micrococcales</taxon>
        <taxon>Cellulomonadaceae</taxon>
        <taxon>Cellulomonas</taxon>
    </lineage>
</organism>
<sequence length="279" mass="28980">MTAPPAITAMWAWDNPVPRGVDARGTGYAPAAPEALSVFCVERCMTRVHLAAPWAADEGPVGEWFTAATAALADAGLRAGPLGGDPGWLADPGLAVTWAAAAVRAARGRADHVQLDVEPWATPAWGTDRAGVTERWLELLTRVRASLPAGVALGVDAPWWLASTPGARGTLLDDLLTRVDRVAVVAFRDRAGGPDGIVAIAEPAVQAVARAGLPCEVGVETDTPAVAGGPQYTFGDDDAGTLARETALVAAAFAAVPRFEGVTVQHHRAWRRLLGLDPA</sequence>
<protein>
    <recommendedName>
        <fullName evidence="3">TIM barrel protein</fullName>
    </recommendedName>
</protein>
<evidence type="ECO:0000313" key="1">
    <source>
        <dbReference type="EMBL" id="MDM7854719.1"/>
    </source>
</evidence>
<comment type="caution">
    <text evidence="1">The sequence shown here is derived from an EMBL/GenBank/DDBJ whole genome shotgun (WGS) entry which is preliminary data.</text>
</comment>
<proteinExistence type="predicted"/>
<dbReference type="Proteomes" id="UP001529338">
    <property type="component" value="Unassembled WGS sequence"/>
</dbReference>